<evidence type="ECO:0000313" key="10">
    <source>
        <dbReference type="EMBL" id="KAA8829753.1"/>
    </source>
</evidence>
<evidence type="ECO:0000313" key="11">
    <source>
        <dbReference type="EMBL" id="OZG61209.1"/>
    </source>
</evidence>
<keyword evidence="8" id="KW-0800">Toxin</keyword>
<keyword evidence="6 8" id="KW-0460">Magnesium</keyword>
<dbReference type="RefSeq" id="WP_094667021.1">
    <property type="nucleotide sequence ID" value="NZ_MWWW01000004.1"/>
</dbReference>
<comment type="cofactor">
    <cofactor evidence="1 8">
        <name>Mg(2+)</name>
        <dbReference type="ChEBI" id="CHEBI:18420"/>
    </cofactor>
</comment>
<sequence length="140" mass="15480">MIILDTNVISETIALRPHPRVVAWYRSISEDDIGTTAITVAELFTGICLMPIGKRRHNLSRAIDYQLLLLGNRILPFDAQAAIDYAEIRTMRSTNGKPISVQDAMIAAIARAHGAAVATRNVKDFEGTGVKLINPWEHED</sequence>
<dbReference type="PANTHER" id="PTHR33653">
    <property type="entry name" value="RIBONUCLEASE VAPC2"/>
    <property type="match status" value="1"/>
</dbReference>
<dbReference type="InterPro" id="IPR002716">
    <property type="entry name" value="PIN_dom"/>
</dbReference>
<evidence type="ECO:0000256" key="8">
    <source>
        <dbReference type="HAMAP-Rule" id="MF_00265"/>
    </source>
</evidence>
<reference evidence="10 13" key="2">
    <citation type="journal article" date="2019" name="Syst. Appl. Microbiol.">
        <title>Characterization of Bifidobacterium species in feaces of the Egyptian fruit bat: Description of B. vespertilionis sp. nov. and B. rousetti sp. nov.</title>
        <authorList>
            <person name="Modesto M."/>
            <person name="Satti M."/>
            <person name="Watanabe K."/>
            <person name="Puglisi E."/>
            <person name="Morelli L."/>
            <person name="Huang C.-H."/>
            <person name="Liou J.-S."/>
            <person name="Miyashita M."/>
            <person name="Tamura T."/>
            <person name="Saito S."/>
            <person name="Mori K."/>
            <person name="Huang L."/>
            <person name="Sciavilla P."/>
            <person name="Sandri C."/>
            <person name="Spiezio C."/>
            <person name="Vitali F."/>
            <person name="Cavalieri D."/>
            <person name="Perpetuini G."/>
            <person name="Tofalo R."/>
            <person name="Bonetti A."/>
            <person name="Arita M."/>
            <person name="Mattarelli P."/>
        </authorList>
    </citation>
    <scope>NUCLEOTIDE SEQUENCE [LARGE SCALE GENOMIC DNA]</scope>
    <source>
        <strain evidence="10 13">RST17</strain>
    </source>
</reference>
<dbReference type="EC" id="3.1.-.-" evidence="8"/>
<accession>A0A261FPZ4</accession>
<dbReference type="OrthoDB" id="9804823at2"/>
<feature type="binding site" evidence="8">
    <location>
        <position position="103"/>
    </location>
    <ligand>
        <name>Mg(2+)</name>
        <dbReference type="ChEBI" id="CHEBI:18420"/>
    </ligand>
</feature>
<dbReference type="SUPFAM" id="SSF88723">
    <property type="entry name" value="PIN domain-like"/>
    <property type="match status" value="1"/>
</dbReference>
<dbReference type="InterPro" id="IPR029060">
    <property type="entry name" value="PIN-like_dom_sf"/>
</dbReference>
<dbReference type="EMBL" id="RZUH01000001">
    <property type="protein sequence ID" value="KAA8829753.1"/>
    <property type="molecule type" value="Genomic_DNA"/>
</dbReference>
<evidence type="ECO:0000256" key="7">
    <source>
        <dbReference type="ARBA" id="ARBA00038093"/>
    </source>
</evidence>
<evidence type="ECO:0000256" key="2">
    <source>
        <dbReference type="ARBA" id="ARBA00022649"/>
    </source>
</evidence>
<dbReference type="EMBL" id="MWWW01000004">
    <property type="protein sequence ID" value="OZG61209.1"/>
    <property type="molecule type" value="Genomic_DNA"/>
</dbReference>
<evidence type="ECO:0000256" key="4">
    <source>
        <dbReference type="ARBA" id="ARBA00022723"/>
    </source>
</evidence>
<evidence type="ECO:0000256" key="5">
    <source>
        <dbReference type="ARBA" id="ARBA00022801"/>
    </source>
</evidence>
<dbReference type="Pfam" id="PF01850">
    <property type="entry name" value="PIN"/>
    <property type="match status" value="1"/>
</dbReference>
<dbReference type="InterPro" id="IPR050556">
    <property type="entry name" value="Type_II_TA_system_RNase"/>
</dbReference>
<evidence type="ECO:0000259" key="9">
    <source>
        <dbReference type="Pfam" id="PF01850"/>
    </source>
</evidence>
<keyword evidence="12" id="KW-1185">Reference proteome</keyword>
<dbReference type="InterPro" id="IPR022907">
    <property type="entry name" value="VapC_family"/>
</dbReference>
<keyword evidence="2 8" id="KW-1277">Toxin-antitoxin system</keyword>
<dbReference type="GO" id="GO:0090729">
    <property type="term" value="F:toxin activity"/>
    <property type="evidence" value="ECO:0007669"/>
    <property type="project" value="UniProtKB-KW"/>
</dbReference>
<evidence type="ECO:0000256" key="3">
    <source>
        <dbReference type="ARBA" id="ARBA00022722"/>
    </source>
</evidence>
<feature type="binding site" evidence="8">
    <location>
        <position position="5"/>
    </location>
    <ligand>
        <name>Mg(2+)</name>
        <dbReference type="ChEBI" id="CHEBI:18420"/>
    </ligand>
</feature>
<keyword evidence="5 8" id="KW-0378">Hydrolase</keyword>
<evidence type="ECO:0000313" key="12">
    <source>
        <dbReference type="Proteomes" id="UP000216871"/>
    </source>
</evidence>
<dbReference type="Gene3D" id="3.40.50.1010">
    <property type="entry name" value="5'-nuclease"/>
    <property type="match status" value="1"/>
</dbReference>
<proteinExistence type="inferred from homology"/>
<name>A0A261FPZ4_9BIFI</name>
<comment type="function">
    <text evidence="8">Toxic component of a toxin-antitoxin (TA) system. An RNase.</text>
</comment>
<dbReference type="GO" id="GO:0016787">
    <property type="term" value="F:hydrolase activity"/>
    <property type="evidence" value="ECO:0007669"/>
    <property type="project" value="UniProtKB-KW"/>
</dbReference>
<dbReference type="PANTHER" id="PTHR33653:SF1">
    <property type="entry name" value="RIBONUCLEASE VAPC2"/>
    <property type="match status" value="1"/>
</dbReference>
<keyword evidence="4 8" id="KW-0479">Metal-binding</keyword>
<dbReference type="Proteomes" id="UP000216871">
    <property type="component" value="Unassembled WGS sequence"/>
</dbReference>
<dbReference type="AlphaFoldDB" id="A0A261FPZ4"/>
<evidence type="ECO:0000313" key="13">
    <source>
        <dbReference type="Proteomes" id="UP000410049"/>
    </source>
</evidence>
<dbReference type="HAMAP" id="MF_00265">
    <property type="entry name" value="VapC_Nob1"/>
    <property type="match status" value="1"/>
</dbReference>
<dbReference type="CDD" id="cd18731">
    <property type="entry name" value="PIN_NgFitB-like"/>
    <property type="match status" value="1"/>
</dbReference>
<evidence type="ECO:0000256" key="1">
    <source>
        <dbReference type="ARBA" id="ARBA00001946"/>
    </source>
</evidence>
<comment type="caution">
    <text evidence="11">The sequence shown here is derived from an EMBL/GenBank/DDBJ whole genome shotgun (WGS) entry which is preliminary data.</text>
</comment>
<feature type="domain" description="PIN" evidence="9">
    <location>
        <begin position="2"/>
        <end position="121"/>
    </location>
</feature>
<protein>
    <recommendedName>
        <fullName evidence="8">Ribonuclease VapC</fullName>
        <shortName evidence="8">RNase VapC</shortName>
        <ecNumber evidence="8">3.1.-.-</ecNumber>
    </recommendedName>
    <alternativeName>
        <fullName evidence="8">Toxin VapC</fullName>
    </alternativeName>
</protein>
<comment type="similarity">
    <text evidence="7 8">Belongs to the PINc/VapC protein family.</text>
</comment>
<dbReference type="Proteomes" id="UP000410049">
    <property type="component" value="Unassembled WGS sequence"/>
</dbReference>
<reference evidence="11 12" key="1">
    <citation type="journal article" date="2017" name="BMC Genomics">
        <title>Comparative genomic and phylogenomic analyses of the Bifidobacteriaceae family.</title>
        <authorList>
            <person name="Lugli G.A."/>
            <person name="Milani C."/>
            <person name="Turroni F."/>
            <person name="Duranti S."/>
            <person name="Mancabelli L."/>
            <person name="Mangifesta M."/>
            <person name="Ferrario C."/>
            <person name="Modesto M."/>
            <person name="Mattarelli P."/>
            <person name="Jiri K."/>
            <person name="van Sinderen D."/>
            <person name="Ventura M."/>
        </authorList>
    </citation>
    <scope>NUCLEOTIDE SEQUENCE [LARGE SCALE GENOMIC DNA]</scope>
    <source>
        <strain evidence="11 12">DSM 100196</strain>
    </source>
</reference>
<organism evidence="11 12">
    <name type="scientific">Bifidobacterium myosotis</name>
    <dbReference type="NCBI Taxonomy" id="1630166"/>
    <lineage>
        <taxon>Bacteria</taxon>
        <taxon>Bacillati</taxon>
        <taxon>Actinomycetota</taxon>
        <taxon>Actinomycetes</taxon>
        <taxon>Bifidobacteriales</taxon>
        <taxon>Bifidobacteriaceae</taxon>
        <taxon>Bifidobacterium</taxon>
    </lineage>
</organism>
<dbReference type="GO" id="GO:0000287">
    <property type="term" value="F:magnesium ion binding"/>
    <property type="evidence" value="ECO:0007669"/>
    <property type="project" value="UniProtKB-UniRule"/>
</dbReference>
<keyword evidence="3 8" id="KW-0540">Nuclease</keyword>
<dbReference type="GO" id="GO:0004540">
    <property type="term" value="F:RNA nuclease activity"/>
    <property type="evidence" value="ECO:0007669"/>
    <property type="project" value="InterPro"/>
</dbReference>
<evidence type="ECO:0000256" key="6">
    <source>
        <dbReference type="ARBA" id="ARBA00022842"/>
    </source>
</evidence>
<gene>
    <name evidence="8" type="primary">vapC</name>
    <name evidence="11" type="ORF">BMYO_0508</name>
    <name evidence="10" type="ORF">EMO91_01960</name>
</gene>